<keyword evidence="3 8" id="KW-0238">DNA-binding</keyword>
<protein>
    <submittedName>
        <fullName evidence="8">DNA-binding response regulator</fullName>
    </submittedName>
</protein>
<dbReference type="GO" id="GO:0006355">
    <property type="term" value="P:regulation of DNA-templated transcription"/>
    <property type="evidence" value="ECO:0007669"/>
    <property type="project" value="InterPro"/>
</dbReference>
<dbReference type="PROSITE" id="PS50110">
    <property type="entry name" value="RESPONSE_REGULATORY"/>
    <property type="match status" value="1"/>
</dbReference>
<dbReference type="PROSITE" id="PS50043">
    <property type="entry name" value="HTH_LUXR_2"/>
    <property type="match status" value="1"/>
</dbReference>
<evidence type="ECO:0000259" key="6">
    <source>
        <dbReference type="PROSITE" id="PS50043"/>
    </source>
</evidence>
<feature type="domain" description="HTH luxR-type" evidence="6">
    <location>
        <begin position="151"/>
        <end position="216"/>
    </location>
</feature>
<keyword evidence="4" id="KW-0804">Transcription</keyword>
<dbReference type="PANTHER" id="PTHR43214:SF24">
    <property type="entry name" value="TRANSCRIPTIONAL REGULATORY PROTEIN NARL-RELATED"/>
    <property type="match status" value="1"/>
</dbReference>
<gene>
    <name evidence="8" type="ORF">Pph01_78250</name>
</gene>
<dbReference type="Pfam" id="PF00072">
    <property type="entry name" value="Response_reg"/>
    <property type="match status" value="1"/>
</dbReference>
<evidence type="ECO:0000256" key="3">
    <source>
        <dbReference type="ARBA" id="ARBA00023125"/>
    </source>
</evidence>
<organism evidence="8 9">
    <name type="scientific">Planotetraspora phitsanulokensis</name>
    <dbReference type="NCBI Taxonomy" id="575192"/>
    <lineage>
        <taxon>Bacteria</taxon>
        <taxon>Bacillati</taxon>
        <taxon>Actinomycetota</taxon>
        <taxon>Actinomycetes</taxon>
        <taxon>Streptosporangiales</taxon>
        <taxon>Streptosporangiaceae</taxon>
        <taxon>Planotetraspora</taxon>
    </lineage>
</organism>
<evidence type="ECO:0000256" key="1">
    <source>
        <dbReference type="ARBA" id="ARBA00022553"/>
    </source>
</evidence>
<evidence type="ECO:0000256" key="5">
    <source>
        <dbReference type="PROSITE-ProRule" id="PRU00169"/>
    </source>
</evidence>
<dbReference type="InterPro" id="IPR011006">
    <property type="entry name" value="CheY-like_superfamily"/>
</dbReference>
<dbReference type="PRINTS" id="PR00038">
    <property type="entry name" value="HTHLUXR"/>
</dbReference>
<name>A0A8J3UFN1_9ACTN</name>
<evidence type="ECO:0000313" key="8">
    <source>
        <dbReference type="EMBL" id="GII42822.1"/>
    </source>
</evidence>
<reference evidence="8 9" key="1">
    <citation type="submission" date="2021-01" db="EMBL/GenBank/DDBJ databases">
        <title>Whole genome shotgun sequence of Planotetraspora phitsanulokensis NBRC 104273.</title>
        <authorList>
            <person name="Komaki H."/>
            <person name="Tamura T."/>
        </authorList>
    </citation>
    <scope>NUCLEOTIDE SEQUENCE [LARGE SCALE GENOMIC DNA]</scope>
    <source>
        <strain evidence="8 9">NBRC 104273</strain>
    </source>
</reference>
<dbReference type="CDD" id="cd17535">
    <property type="entry name" value="REC_NarL-like"/>
    <property type="match status" value="1"/>
</dbReference>
<dbReference type="SUPFAM" id="SSF46894">
    <property type="entry name" value="C-terminal effector domain of the bipartite response regulators"/>
    <property type="match status" value="1"/>
</dbReference>
<dbReference type="AlphaFoldDB" id="A0A8J3UFN1"/>
<dbReference type="GO" id="GO:0000160">
    <property type="term" value="P:phosphorelay signal transduction system"/>
    <property type="evidence" value="ECO:0007669"/>
    <property type="project" value="InterPro"/>
</dbReference>
<dbReference type="Gene3D" id="3.40.50.2300">
    <property type="match status" value="1"/>
</dbReference>
<keyword evidence="9" id="KW-1185">Reference proteome</keyword>
<dbReference type="EMBL" id="BOOP01000047">
    <property type="protein sequence ID" value="GII42822.1"/>
    <property type="molecule type" value="Genomic_DNA"/>
</dbReference>
<dbReference type="InterPro" id="IPR058245">
    <property type="entry name" value="NreC/VraR/RcsB-like_REC"/>
</dbReference>
<dbReference type="Proteomes" id="UP000622547">
    <property type="component" value="Unassembled WGS sequence"/>
</dbReference>
<evidence type="ECO:0000256" key="2">
    <source>
        <dbReference type="ARBA" id="ARBA00023015"/>
    </source>
</evidence>
<dbReference type="InterPro" id="IPR039420">
    <property type="entry name" value="WalR-like"/>
</dbReference>
<comment type="caution">
    <text evidence="8">The sequence shown here is derived from an EMBL/GenBank/DDBJ whole genome shotgun (WGS) entry which is preliminary data.</text>
</comment>
<dbReference type="Pfam" id="PF00196">
    <property type="entry name" value="GerE"/>
    <property type="match status" value="1"/>
</dbReference>
<dbReference type="PANTHER" id="PTHR43214">
    <property type="entry name" value="TWO-COMPONENT RESPONSE REGULATOR"/>
    <property type="match status" value="1"/>
</dbReference>
<dbReference type="InterPro" id="IPR000792">
    <property type="entry name" value="Tscrpt_reg_LuxR_C"/>
</dbReference>
<dbReference type="CDD" id="cd06170">
    <property type="entry name" value="LuxR_C_like"/>
    <property type="match status" value="1"/>
</dbReference>
<dbReference type="SMART" id="SM00421">
    <property type="entry name" value="HTH_LUXR"/>
    <property type="match status" value="1"/>
</dbReference>
<dbReference type="SUPFAM" id="SSF52172">
    <property type="entry name" value="CheY-like"/>
    <property type="match status" value="1"/>
</dbReference>
<evidence type="ECO:0000313" key="9">
    <source>
        <dbReference type="Proteomes" id="UP000622547"/>
    </source>
</evidence>
<dbReference type="InterPro" id="IPR016032">
    <property type="entry name" value="Sig_transdc_resp-reg_C-effctor"/>
</dbReference>
<feature type="domain" description="Response regulatory" evidence="7">
    <location>
        <begin position="5"/>
        <end position="123"/>
    </location>
</feature>
<evidence type="ECO:0000256" key="4">
    <source>
        <dbReference type="ARBA" id="ARBA00023163"/>
    </source>
</evidence>
<dbReference type="GO" id="GO:0003677">
    <property type="term" value="F:DNA binding"/>
    <property type="evidence" value="ECO:0007669"/>
    <property type="project" value="UniProtKB-KW"/>
</dbReference>
<sequence length="224" mass="23622">MSVLRVVLADDQVMIRSGLRALLTAEPGLEVVAEAGDGQQALAAARAHRPDVIVMDIRMPVLDGLAATRAIAADPELSDVRVLVLTTFDEDALVFEAIRAGAAGFLLKDAEPAELLRGIRVTAAGDALLSPQAARRLVTAFAAAPTPAGPVARALELLTSREREVVALVARGLSNEEIADRLVISPATSRTHVSRAMIKLAARDRAQLVVFAYESGLVHPGRTS</sequence>
<evidence type="ECO:0000259" key="7">
    <source>
        <dbReference type="PROSITE" id="PS50110"/>
    </source>
</evidence>
<dbReference type="InterPro" id="IPR001789">
    <property type="entry name" value="Sig_transdc_resp-reg_receiver"/>
</dbReference>
<proteinExistence type="predicted"/>
<keyword evidence="1 5" id="KW-0597">Phosphoprotein</keyword>
<feature type="modified residue" description="4-aspartylphosphate" evidence="5">
    <location>
        <position position="56"/>
    </location>
</feature>
<dbReference type="SMART" id="SM00448">
    <property type="entry name" value="REC"/>
    <property type="match status" value="1"/>
</dbReference>
<keyword evidence="2" id="KW-0805">Transcription regulation</keyword>
<accession>A0A8J3UFN1</accession>